<organism evidence="2 3">
    <name type="scientific">Arenimonas malthae CC-JY-1</name>
    <dbReference type="NCBI Taxonomy" id="1384054"/>
    <lineage>
        <taxon>Bacteria</taxon>
        <taxon>Pseudomonadati</taxon>
        <taxon>Pseudomonadota</taxon>
        <taxon>Gammaproteobacteria</taxon>
        <taxon>Lysobacterales</taxon>
        <taxon>Lysobacteraceae</taxon>
        <taxon>Arenimonas</taxon>
    </lineage>
</organism>
<dbReference type="RefSeq" id="WP_043805335.1">
    <property type="nucleotide sequence ID" value="NZ_AVCH01000213.1"/>
</dbReference>
<name>A0A091BBI3_9GAMM</name>
<gene>
    <name evidence="2" type="ORF">N790_03025</name>
</gene>
<comment type="caution">
    <text evidence="2">The sequence shown here is derived from an EMBL/GenBank/DDBJ whole genome shotgun (WGS) entry which is preliminary data.</text>
</comment>
<dbReference type="AlphaFoldDB" id="A0A091BBI3"/>
<evidence type="ECO:0000313" key="3">
    <source>
        <dbReference type="Proteomes" id="UP000029392"/>
    </source>
</evidence>
<feature type="signal peptide" evidence="1">
    <location>
        <begin position="1"/>
        <end position="21"/>
    </location>
</feature>
<keyword evidence="1" id="KW-0732">Signal</keyword>
<reference evidence="2 3" key="1">
    <citation type="submission" date="2013-09" db="EMBL/GenBank/DDBJ databases">
        <title>Genome sequencing of Arenimonas malthae.</title>
        <authorList>
            <person name="Chen F."/>
            <person name="Wang G."/>
        </authorList>
    </citation>
    <scope>NUCLEOTIDE SEQUENCE [LARGE SCALE GENOMIC DNA]</scope>
    <source>
        <strain evidence="2 3">CC-JY-1</strain>
    </source>
</reference>
<dbReference type="EMBL" id="AVCH01000213">
    <property type="protein sequence ID" value="KFN41790.1"/>
    <property type="molecule type" value="Genomic_DNA"/>
</dbReference>
<dbReference type="eggNOG" id="ENOG502ZYXK">
    <property type="taxonomic scope" value="Bacteria"/>
</dbReference>
<feature type="chain" id="PRO_5001869550" evidence="1">
    <location>
        <begin position="22"/>
        <end position="454"/>
    </location>
</feature>
<dbReference type="Proteomes" id="UP000029392">
    <property type="component" value="Unassembled WGS sequence"/>
</dbReference>
<evidence type="ECO:0000313" key="2">
    <source>
        <dbReference type="EMBL" id="KFN41790.1"/>
    </source>
</evidence>
<dbReference type="OrthoDB" id="179504at2"/>
<evidence type="ECO:0000256" key="1">
    <source>
        <dbReference type="SAM" id="SignalP"/>
    </source>
</evidence>
<dbReference type="STRING" id="1384054.N790_03025"/>
<protein>
    <submittedName>
        <fullName evidence="2">Uncharacterized protein</fullName>
    </submittedName>
</protein>
<proteinExistence type="predicted"/>
<dbReference type="PATRIC" id="fig|1384054.3.peg.2656"/>
<sequence>MFRRLLTPAALALALAGGARAESEPVLDAATLVEPALLSGPGWRVDPRVEVRGYQARFRIHTDWGELEADSVELLAVRVAEMPALAALHGAEVDEVVAAAAKERALHPANAVGAVAREPVRAVTGLPLGVARYFGERWQRLRAAVRRLADRGRDEVMHEGSPYDQPDGLMGVAGDDRPGRSRGFWKRRGREVAGLAKQEVGYPAARRALAARLGVDPSTRNPLIGPRLDALAWAETSGRFATARAIGLVAGPAGSALSYAVQVNQWVLQEPPEQLRQRNQERLGAVCLDDRLVRAFLRDGAYGPTLQTELVDLMLRLEPAGGCEALLETALMATDEPQARFVVNGLRLLVATLRADERRGEFVPQGALLAYRTPAGELVVPLAVDWLAWTPELQRWFGLGVLADEAPRRLLVSGVVSDLAQREISARGWRLAPPPPYPGEPPYRRGLRLARSAP</sequence>
<keyword evidence="3" id="KW-1185">Reference proteome</keyword>
<accession>A0A091BBI3</accession>